<evidence type="ECO:0000256" key="5">
    <source>
        <dbReference type="ARBA" id="ARBA00022729"/>
    </source>
</evidence>
<gene>
    <name evidence="8" type="ORF">HBO38_05365</name>
</gene>
<keyword evidence="3" id="KW-1134">Transmembrane beta strand</keyword>
<comment type="similarity">
    <text evidence="2">Belongs to the OmpP1/FadL family.</text>
</comment>
<dbReference type="PANTHER" id="PTHR35093:SF8">
    <property type="entry name" value="OUTER MEMBRANE PROTEIN NMB0088-RELATED"/>
    <property type="match status" value="1"/>
</dbReference>
<keyword evidence="6" id="KW-0472">Membrane</keyword>
<comment type="caution">
    <text evidence="8">The sequence shown here is derived from an EMBL/GenBank/DDBJ whole genome shotgun (WGS) entry which is preliminary data.</text>
</comment>
<dbReference type="GO" id="GO:0015483">
    <property type="term" value="F:long-chain fatty acid transporting porin activity"/>
    <property type="evidence" value="ECO:0007669"/>
    <property type="project" value="TreeGrafter"/>
</dbReference>
<accession>A0A7Y1A2I1</accession>
<evidence type="ECO:0000256" key="6">
    <source>
        <dbReference type="ARBA" id="ARBA00023136"/>
    </source>
</evidence>
<dbReference type="GO" id="GO:0009279">
    <property type="term" value="C:cell outer membrane"/>
    <property type="evidence" value="ECO:0007669"/>
    <property type="project" value="UniProtKB-SubCell"/>
</dbReference>
<dbReference type="EMBL" id="JAAQWG010000005">
    <property type="protein sequence ID" value="NMY07891.1"/>
    <property type="molecule type" value="Genomic_DNA"/>
</dbReference>
<evidence type="ECO:0000313" key="8">
    <source>
        <dbReference type="EMBL" id="NMY07891.1"/>
    </source>
</evidence>
<keyword evidence="4" id="KW-0812">Transmembrane</keyword>
<dbReference type="InterPro" id="IPR005017">
    <property type="entry name" value="OMPP1/FadL/TodX"/>
</dbReference>
<dbReference type="Proteomes" id="UP000537729">
    <property type="component" value="Unassembled WGS sequence"/>
</dbReference>
<comment type="subcellular location">
    <subcellularLocation>
        <location evidence="1">Cell outer membrane</location>
        <topology evidence="1">Multi-pass membrane protein</topology>
    </subcellularLocation>
</comment>
<evidence type="ECO:0000256" key="4">
    <source>
        <dbReference type="ARBA" id="ARBA00022692"/>
    </source>
</evidence>
<evidence type="ECO:0000256" key="2">
    <source>
        <dbReference type="ARBA" id="ARBA00008163"/>
    </source>
</evidence>
<dbReference type="RefSeq" id="WP_102616948.1">
    <property type="nucleotide sequence ID" value="NZ_JAAQWG010000005.1"/>
</dbReference>
<dbReference type="PANTHER" id="PTHR35093">
    <property type="entry name" value="OUTER MEMBRANE PROTEIN NMB0088-RELATED"/>
    <property type="match status" value="1"/>
</dbReference>
<organism evidence="8 9">
    <name type="scientific">Pseudomonas veronii</name>
    <dbReference type="NCBI Taxonomy" id="76761"/>
    <lineage>
        <taxon>Bacteria</taxon>
        <taxon>Pseudomonadati</taxon>
        <taxon>Pseudomonadota</taxon>
        <taxon>Gammaproteobacteria</taxon>
        <taxon>Pseudomonadales</taxon>
        <taxon>Pseudomonadaceae</taxon>
        <taxon>Pseudomonas</taxon>
    </lineage>
</organism>
<dbReference type="AlphaFoldDB" id="A0A7Y1A2I1"/>
<keyword evidence="7" id="KW-0998">Cell outer membrane</keyword>
<proteinExistence type="inferred from homology"/>
<sequence length="401" mass="42194">MAAFIAGKRRVSGIATTLFLAGVPCHFAQATQGTFPHGYGVKSEGMGGVVLALPQDALVGASNPAGMVWVGDRLDVGAAFLKVDNGVDFAGKKNSGSADNDLYIIPQLGANHMLDEVSSVGVSVVGNGVGTDYSRQSNVGGLQSPGSTLQQMVATLSYARKITERHSLGIGLLLIRQQLDIDGTGSIGLPEGRDESYGSGVRVGYLGHITDELSVGASYATRGYMSKMKHFDKLLAEGGDLDMPSTYGVGLSYQRGDWTLAADVQKILWSDVKAYGNPGVGRATGAPGDSDGPGFGWRDQTVYRVGVAYDATRDLTLRVGYNDANQLLDSRDGYLGTLAPSANHRHVTLGATYRLGGGNEVSFAYARSFMDKVAGNGQGPDAVSSPYMSQHWLSLSYGLTF</sequence>
<dbReference type="Gene3D" id="2.40.160.60">
    <property type="entry name" value="Outer membrane protein transport protein (OMPP1/FadL/TodX)"/>
    <property type="match status" value="1"/>
</dbReference>
<evidence type="ECO:0000256" key="3">
    <source>
        <dbReference type="ARBA" id="ARBA00022452"/>
    </source>
</evidence>
<evidence type="ECO:0000256" key="1">
    <source>
        <dbReference type="ARBA" id="ARBA00004571"/>
    </source>
</evidence>
<keyword evidence="5" id="KW-0732">Signal</keyword>
<reference evidence="8 9" key="1">
    <citation type="journal article" date="2020" name="Front. Microbiol.">
        <title>Genetic Organization of the aprX-lipA2 Operon Affects the Proteolytic Potential of Pseudomonas Species in Milk.</title>
        <authorList>
            <person name="Maier C."/>
            <person name="Huptas C."/>
            <person name="von Neubeck M."/>
            <person name="Scherer S."/>
            <person name="Wenning M."/>
            <person name="Lucking G."/>
        </authorList>
    </citation>
    <scope>NUCLEOTIDE SEQUENCE [LARGE SCALE GENOMIC DNA]</scope>
    <source>
        <strain evidence="8 9">DSM 16272</strain>
    </source>
</reference>
<evidence type="ECO:0000256" key="7">
    <source>
        <dbReference type="ARBA" id="ARBA00023237"/>
    </source>
</evidence>
<protein>
    <submittedName>
        <fullName evidence="8">Aromatic hydrocarbon degradation protein</fullName>
    </submittedName>
</protein>
<evidence type="ECO:0000313" key="9">
    <source>
        <dbReference type="Proteomes" id="UP000537729"/>
    </source>
</evidence>
<name>A0A7Y1A2I1_PSEVE</name>
<dbReference type="Pfam" id="PF03349">
    <property type="entry name" value="Toluene_X"/>
    <property type="match status" value="1"/>
</dbReference>
<dbReference type="SUPFAM" id="SSF56935">
    <property type="entry name" value="Porins"/>
    <property type="match status" value="1"/>
</dbReference>